<organism evidence="1">
    <name type="scientific">Bartonella rochalimae ATCC BAA-1498</name>
    <dbReference type="NCBI Taxonomy" id="685782"/>
    <lineage>
        <taxon>Bacteria</taxon>
        <taxon>Pseudomonadati</taxon>
        <taxon>Pseudomonadota</taxon>
        <taxon>Alphaproteobacteria</taxon>
        <taxon>Hyphomicrobiales</taxon>
        <taxon>Bartonellaceae</taxon>
        <taxon>Bartonella</taxon>
    </lineage>
</organism>
<sequence length="52" mass="6267">MICYRICNVLELLPNILQFRCKLAFIQASINEEEAVRERVEAYFTSIKKFRR</sequence>
<proteinExistence type="predicted"/>
<reference evidence="1" key="1">
    <citation type="journal article" date="2011" name="PLoS Genet.">
        <title>Parallel evolution of a type IV secretion system in radiating lineages of the host-restricted bacterial pathogen Bartonella.</title>
        <authorList>
            <person name="Engel P."/>
            <person name="Salzburger W."/>
            <person name="Liesch M."/>
            <person name="Chang C.C."/>
            <person name="Maruyama S."/>
            <person name="Lanz C."/>
            <person name="Calteau A."/>
            <person name="Lajus A."/>
            <person name="Medigue C."/>
            <person name="Schuster S.C."/>
            <person name="Dehio C."/>
        </authorList>
    </citation>
    <scope>NUCLEOTIDE SEQUENCE</scope>
    <source>
        <strain evidence="1">ATCC BAA-1498</strain>
    </source>
</reference>
<dbReference type="AlphaFoldDB" id="E6YKL9"/>
<name>E6YKL9_9HYPH</name>
<dbReference type="EMBL" id="FN645456">
    <property type="protein sequence ID" value="CBI77407.1"/>
    <property type="molecule type" value="Genomic_DNA"/>
</dbReference>
<evidence type="ECO:0000313" key="1">
    <source>
        <dbReference type="EMBL" id="CBI77407.1"/>
    </source>
</evidence>
<gene>
    <name evidence="1" type="ORF">BARRO_20064</name>
</gene>
<protein>
    <submittedName>
        <fullName evidence="1">Uncharacterized protein</fullName>
    </submittedName>
</protein>
<accession>E6YKL9</accession>